<evidence type="ECO:0000259" key="2">
    <source>
        <dbReference type="Pfam" id="PF00892"/>
    </source>
</evidence>
<feature type="transmembrane region" description="Helical" evidence="1">
    <location>
        <begin position="301"/>
        <end position="318"/>
    </location>
</feature>
<dbReference type="AlphaFoldDB" id="A0A0S4VEH3"/>
<organism evidence="4">
    <name type="scientific">Ralstonia solanacearum</name>
    <name type="common">Pseudomonas solanacearum</name>
    <dbReference type="NCBI Taxonomy" id="305"/>
    <lineage>
        <taxon>Bacteria</taxon>
        <taxon>Pseudomonadati</taxon>
        <taxon>Pseudomonadota</taxon>
        <taxon>Betaproteobacteria</taxon>
        <taxon>Burkholderiales</taxon>
        <taxon>Burkholderiaceae</taxon>
        <taxon>Ralstonia</taxon>
        <taxon>Ralstonia solanacearum species complex</taxon>
    </lineage>
</organism>
<feature type="transmembrane region" description="Helical" evidence="1">
    <location>
        <begin position="276"/>
        <end position="295"/>
    </location>
</feature>
<feature type="domain" description="EamA" evidence="2">
    <location>
        <begin position="188"/>
        <end position="314"/>
    </location>
</feature>
<dbReference type="EMBL" id="LN899822">
    <property type="protein sequence ID" value="CUV62252.1"/>
    <property type="molecule type" value="Genomic_DNA"/>
</dbReference>
<keyword evidence="1" id="KW-1133">Transmembrane helix</keyword>
<dbReference type="EMBL" id="LN899823">
    <property type="protein sequence ID" value="CUV26362.1"/>
    <property type="molecule type" value="Genomic_DNA"/>
</dbReference>
<dbReference type="InterPro" id="IPR037185">
    <property type="entry name" value="EmrE-like"/>
</dbReference>
<protein>
    <recommendedName>
        <fullName evidence="2">EamA domain-containing protein</fullName>
    </recommendedName>
</protein>
<evidence type="ECO:0000313" key="4">
    <source>
        <dbReference type="EMBL" id="CUV32456.1"/>
    </source>
</evidence>
<proteinExistence type="predicted"/>
<feature type="transmembrane region" description="Helical" evidence="1">
    <location>
        <begin position="94"/>
        <end position="117"/>
    </location>
</feature>
<keyword evidence="1" id="KW-0812">Transmembrane</keyword>
<evidence type="ECO:0000313" key="6">
    <source>
        <dbReference type="EMBL" id="CUV62252.1"/>
    </source>
</evidence>
<dbReference type="EMBL" id="LN899826">
    <property type="protein sequence ID" value="CUV38936.1"/>
    <property type="molecule type" value="Genomic_DNA"/>
</dbReference>
<dbReference type="PANTHER" id="PTHR22911:SF102">
    <property type="entry name" value="MEMBRANE PROTEIN"/>
    <property type="match status" value="1"/>
</dbReference>
<evidence type="ECO:0000313" key="5">
    <source>
        <dbReference type="EMBL" id="CUV38936.1"/>
    </source>
</evidence>
<sequence length="337" mass="36319">MAVHTAAMNTNPPLLDQPSGLAAPGKAGRANGQAAGAFPFLLGNMLLGTIGVFVHQANAGPLTATWFRCAFGLLGLTLWVLLRRQTGFLRLTRATGPWILSAGLLMVLGWGLFFTAIERTSAGVAIVLFHIQPLWVLVLGAWWLKEPISRRRIGSVCAAMLGLVLATGIPEHTALFGASEMLRPGDWLGVASCLIGAFCTACVTLIAKRLRDLPAGILAWWQCAVGTLVLWVWPMEHGWPAWGMAWMWLAGLGLIHTGLAYTLIYVGMARLNTGRIAVFQFAYPAVAIVIDWLFFDQRLGGAQLFGIALMSVAIRFAERAPKAGVPRRMAGPHSASR</sequence>
<evidence type="ECO:0000313" key="3">
    <source>
        <dbReference type="EMBL" id="CUV26362.1"/>
    </source>
</evidence>
<name>A0A0S4VEH3_RALSL</name>
<dbReference type="GO" id="GO:0016020">
    <property type="term" value="C:membrane"/>
    <property type="evidence" value="ECO:0007669"/>
    <property type="project" value="InterPro"/>
</dbReference>
<keyword evidence="1" id="KW-0472">Membrane</keyword>
<gene>
    <name evidence="6" type="ORF">RD1301_v1_2170010</name>
    <name evidence="3" type="ORF">RUN1744_v1_1520007</name>
    <name evidence="4" type="ORF">TD1301_v1_40075</name>
    <name evidence="5" type="ORF">TF3108_v1_190099</name>
</gene>
<dbReference type="Pfam" id="PF00892">
    <property type="entry name" value="EamA"/>
    <property type="match status" value="2"/>
</dbReference>
<dbReference type="SUPFAM" id="SSF103481">
    <property type="entry name" value="Multidrug resistance efflux transporter EmrE"/>
    <property type="match status" value="2"/>
</dbReference>
<feature type="transmembrane region" description="Helical" evidence="1">
    <location>
        <begin position="65"/>
        <end position="82"/>
    </location>
</feature>
<dbReference type="PANTHER" id="PTHR22911">
    <property type="entry name" value="ACYL-MALONYL CONDENSING ENZYME-RELATED"/>
    <property type="match status" value="1"/>
</dbReference>
<feature type="transmembrane region" description="Helical" evidence="1">
    <location>
        <begin position="34"/>
        <end position="53"/>
    </location>
</feature>
<feature type="transmembrane region" description="Helical" evidence="1">
    <location>
        <begin position="245"/>
        <end position="264"/>
    </location>
</feature>
<feature type="transmembrane region" description="Helical" evidence="1">
    <location>
        <begin position="156"/>
        <end position="175"/>
    </location>
</feature>
<feature type="transmembrane region" description="Helical" evidence="1">
    <location>
        <begin position="187"/>
        <end position="206"/>
    </location>
</feature>
<dbReference type="EMBL" id="LN899825">
    <property type="protein sequence ID" value="CUV32456.1"/>
    <property type="molecule type" value="Genomic_DNA"/>
</dbReference>
<reference evidence="4" key="1">
    <citation type="submission" date="2015-10" db="EMBL/GenBank/DDBJ databases">
        <authorList>
            <person name="Gilbert D.G."/>
        </authorList>
    </citation>
    <scope>NUCLEOTIDE SEQUENCE</scope>
    <source>
        <strain evidence="4">Phyl III-seqv23</strain>
    </source>
</reference>
<dbReference type="InterPro" id="IPR000620">
    <property type="entry name" value="EamA_dom"/>
</dbReference>
<accession>A0A0S4VEH3</accession>
<feature type="transmembrane region" description="Helical" evidence="1">
    <location>
        <begin position="213"/>
        <end position="233"/>
    </location>
</feature>
<dbReference type="Gene3D" id="1.10.3730.20">
    <property type="match status" value="1"/>
</dbReference>
<feature type="domain" description="EamA" evidence="2">
    <location>
        <begin position="36"/>
        <end position="166"/>
    </location>
</feature>
<evidence type="ECO:0000256" key="1">
    <source>
        <dbReference type="SAM" id="Phobius"/>
    </source>
</evidence>
<feature type="transmembrane region" description="Helical" evidence="1">
    <location>
        <begin position="123"/>
        <end position="144"/>
    </location>
</feature>